<keyword evidence="2" id="KW-1185">Reference proteome</keyword>
<organism evidence="1 2">
    <name type="scientific">Chryseobacterium salviniae</name>
    <dbReference type="NCBI Taxonomy" id="3101750"/>
    <lineage>
        <taxon>Bacteria</taxon>
        <taxon>Pseudomonadati</taxon>
        <taxon>Bacteroidota</taxon>
        <taxon>Flavobacteriia</taxon>
        <taxon>Flavobacteriales</taxon>
        <taxon>Weeksellaceae</taxon>
        <taxon>Chryseobacterium group</taxon>
        <taxon>Chryseobacterium</taxon>
    </lineage>
</organism>
<dbReference type="RefSeq" id="WP_326320374.1">
    <property type="nucleotide sequence ID" value="NZ_JAYLAA010000028.1"/>
</dbReference>
<evidence type="ECO:0008006" key="3">
    <source>
        <dbReference type="Google" id="ProtNLM"/>
    </source>
</evidence>
<sequence length="107" mass="12139">MVPLQTVDYTYNIRGWMIGINDPNNLGGDLFGYKIKYNQVEGLQTPDTSDTSLQVLPKYNGNIAEVDWKTGVSANESLKRYGYVYDGLNRLSAGFYQNETNPSLREY</sequence>
<feature type="non-terminal residue" evidence="1">
    <location>
        <position position="107"/>
    </location>
</feature>
<evidence type="ECO:0000313" key="2">
    <source>
        <dbReference type="Proteomes" id="UP001348397"/>
    </source>
</evidence>
<protein>
    <recommendedName>
        <fullName evidence="3">YD repeat-containing protein</fullName>
    </recommendedName>
</protein>
<dbReference type="EMBL" id="JAYLAA010000028">
    <property type="protein sequence ID" value="MEC3875557.1"/>
    <property type="molecule type" value="Genomic_DNA"/>
</dbReference>
<comment type="caution">
    <text evidence="1">The sequence shown here is derived from an EMBL/GenBank/DDBJ whole genome shotgun (WGS) entry which is preliminary data.</text>
</comment>
<gene>
    <name evidence="1" type="ORF">SOP96_07540</name>
</gene>
<reference evidence="1 2" key="1">
    <citation type="submission" date="2024-01" db="EMBL/GenBank/DDBJ databases">
        <title>Chryseobacterium sp. T9W2-O.</title>
        <authorList>
            <person name="Maltman C."/>
        </authorList>
    </citation>
    <scope>NUCLEOTIDE SEQUENCE [LARGE SCALE GENOMIC DNA]</scope>
    <source>
        <strain evidence="1 2">T9W2-O</strain>
    </source>
</reference>
<dbReference type="Proteomes" id="UP001348397">
    <property type="component" value="Unassembled WGS sequence"/>
</dbReference>
<accession>A0ABU6HUF1</accession>
<evidence type="ECO:0000313" key="1">
    <source>
        <dbReference type="EMBL" id="MEC3875557.1"/>
    </source>
</evidence>
<name>A0ABU6HUF1_9FLAO</name>
<proteinExistence type="predicted"/>